<dbReference type="Pfam" id="PF07727">
    <property type="entry name" value="RVT_2"/>
    <property type="match status" value="1"/>
</dbReference>
<gene>
    <name evidence="4" type="ORF">SHERM_12359</name>
</gene>
<feature type="non-terminal residue" evidence="4">
    <location>
        <position position="333"/>
    </location>
</feature>
<dbReference type="Proteomes" id="UP001153555">
    <property type="component" value="Unassembled WGS sequence"/>
</dbReference>
<dbReference type="PANTHER" id="PTHR47592:SF27">
    <property type="entry name" value="OS08G0421700 PROTEIN"/>
    <property type="match status" value="1"/>
</dbReference>
<dbReference type="GO" id="GO:0015074">
    <property type="term" value="P:DNA integration"/>
    <property type="evidence" value="ECO:0007669"/>
    <property type="project" value="InterPro"/>
</dbReference>
<dbReference type="InterPro" id="IPR001878">
    <property type="entry name" value="Znf_CCHC"/>
</dbReference>
<protein>
    <recommendedName>
        <fullName evidence="6">Retrovirus-related Pol polyprotein from transposon TNT 1-94</fullName>
    </recommendedName>
</protein>
<evidence type="ECO:0008006" key="6">
    <source>
        <dbReference type="Google" id="ProtNLM"/>
    </source>
</evidence>
<evidence type="ECO:0000259" key="3">
    <source>
        <dbReference type="PROSITE" id="PS50994"/>
    </source>
</evidence>
<dbReference type="Gene3D" id="3.30.420.10">
    <property type="entry name" value="Ribonuclease H-like superfamily/Ribonuclease H"/>
    <property type="match status" value="1"/>
</dbReference>
<dbReference type="EMBL" id="CACSLK010007726">
    <property type="protein sequence ID" value="CAA0810925.1"/>
    <property type="molecule type" value="Genomic_DNA"/>
</dbReference>
<keyword evidence="1" id="KW-0479">Metal-binding</keyword>
<dbReference type="InterPro" id="IPR036397">
    <property type="entry name" value="RNaseH_sf"/>
</dbReference>
<feature type="domain" description="Integrase catalytic" evidence="3">
    <location>
        <begin position="182"/>
        <end position="286"/>
    </location>
</feature>
<proteinExistence type="predicted"/>
<dbReference type="GO" id="GO:0003676">
    <property type="term" value="F:nucleic acid binding"/>
    <property type="evidence" value="ECO:0007669"/>
    <property type="project" value="InterPro"/>
</dbReference>
<dbReference type="GO" id="GO:0008270">
    <property type="term" value="F:zinc ion binding"/>
    <property type="evidence" value="ECO:0007669"/>
    <property type="project" value="UniProtKB-KW"/>
</dbReference>
<comment type="caution">
    <text evidence="4">The sequence shown here is derived from an EMBL/GenBank/DDBJ whole genome shotgun (WGS) entry which is preliminary data.</text>
</comment>
<evidence type="ECO:0000313" key="5">
    <source>
        <dbReference type="Proteomes" id="UP001153555"/>
    </source>
</evidence>
<evidence type="ECO:0000313" key="4">
    <source>
        <dbReference type="EMBL" id="CAA0810925.1"/>
    </source>
</evidence>
<dbReference type="AlphaFoldDB" id="A0A9N7MH43"/>
<reference evidence="4" key="1">
    <citation type="submission" date="2019-12" db="EMBL/GenBank/DDBJ databases">
        <authorList>
            <person name="Scholes J."/>
        </authorList>
    </citation>
    <scope>NUCLEOTIDE SEQUENCE</scope>
</reference>
<name>A0A9N7MH43_STRHE</name>
<dbReference type="OrthoDB" id="1651011at2759"/>
<dbReference type="InterPro" id="IPR001584">
    <property type="entry name" value="Integrase_cat-core"/>
</dbReference>
<evidence type="ECO:0000256" key="1">
    <source>
        <dbReference type="PROSITE-ProRule" id="PRU00047"/>
    </source>
</evidence>
<dbReference type="InterPro" id="IPR012337">
    <property type="entry name" value="RNaseH-like_sf"/>
</dbReference>
<organism evidence="4 5">
    <name type="scientific">Striga hermonthica</name>
    <name type="common">Purple witchweed</name>
    <name type="synonym">Buchnera hermonthica</name>
    <dbReference type="NCBI Taxonomy" id="68872"/>
    <lineage>
        <taxon>Eukaryota</taxon>
        <taxon>Viridiplantae</taxon>
        <taxon>Streptophyta</taxon>
        <taxon>Embryophyta</taxon>
        <taxon>Tracheophyta</taxon>
        <taxon>Spermatophyta</taxon>
        <taxon>Magnoliopsida</taxon>
        <taxon>eudicotyledons</taxon>
        <taxon>Gunneridae</taxon>
        <taxon>Pentapetalae</taxon>
        <taxon>asterids</taxon>
        <taxon>lamiids</taxon>
        <taxon>Lamiales</taxon>
        <taxon>Orobanchaceae</taxon>
        <taxon>Buchnereae</taxon>
        <taxon>Striga</taxon>
    </lineage>
</organism>
<feature type="domain" description="CCHC-type" evidence="2">
    <location>
        <begin position="154"/>
        <end position="169"/>
    </location>
</feature>
<keyword evidence="1" id="KW-0863">Zinc-finger</keyword>
<sequence>SVGSAKELWAALEKKYKTEDAGVKKFVVGKFLEFKMVDTKTVVSQVQDFHLILHDIHAEGMSLSESFQVAAVIEKLPPGWKDFKNYLKHKRKEMSLEDLVVRLWIKEDNRKSSGKAPMMKARANLLEQGNSRKRKPLSKGKQQPAKLWKFIGNCHNCGKSNHMAKGCKKLKKAGLKKAQHSALVAEHGPINIIRSDRGGEYVAPFEQICSEYGIIHQTTTPYSPQSNGVAECKNRTLKEMMNAMLINSGLPQNMWGEAVLTANHILNKIPPKGKNETPYEILVVKGFKQKEGYDFFDTYSPVTRIASIRVLLSIAALHNLEIHQMDVKTTFLN</sequence>
<dbReference type="PROSITE" id="PS50158">
    <property type="entry name" value="ZF_CCHC"/>
    <property type="match status" value="1"/>
</dbReference>
<dbReference type="PROSITE" id="PS50994">
    <property type="entry name" value="INTEGRASE"/>
    <property type="match status" value="1"/>
</dbReference>
<dbReference type="PANTHER" id="PTHR47592">
    <property type="entry name" value="PBF68 PROTEIN"/>
    <property type="match status" value="1"/>
</dbReference>
<keyword evidence="5" id="KW-1185">Reference proteome</keyword>
<dbReference type="InterPro" id="IPR013103">
    <property type="entry name" value="RVT_2"/>
</dbReference>
<keyword evidence="1" id="KW-0862">Zinc</keyword>
<dbReference type="Pfam" id="PF14223">
    <property type="entry name" value="Retrotran_gag_2"/>
    <property type="match status" value="1"/>
</dbReference>
<feature type="non-terminal residue" evidence="4">
    <location>
        <position position="1"/>
    </location>
</feature>
<accession>A0A9N7MH43</accession>
<evidence type="ECO:0000259" key="2">
    <source>
        <dbReference type="PROSITE" id="PS50158"/>
    </source>
</evidence>
<dbReference type="SUPFAM" id="SSF53098">
    <property type="entry name" value="Ribonuclease H-like"/>
    <property type="match status" value="1"/>
</dbReference>